<comment type="pathway">
    <text evidence="3">Glycerolipid metabolism; triacylglycerol biosynthesis.</text>
</comment>
<dbReference type="InterPro" id="IPR004255">
    <property type="entry name" value="O-acyltransferase_WSD1_N"/>
</dbReference>
<evidence type="ECO:0000256" key="3">
    <source>
        <dbReference type="ARBA" id="ARBA00004771"/>
    </source>
</evidence>
<dbReference type="AlphaFoldDB" id="A0A7N0RGH6"/>
<comment type="subcellular location">
    <subcellularLocation>
        <location evidence="1">Cell membrane</location>
        <topology evidence="1">Single-pass membrane protein</topology>
    </subcellularLocation>
    <subcellularLocation>
        <location evidence="2">Endoplasmic reticulum membrane</location>
    </subcellularLocation>
</comment>
<keyword evidence="5" id="KW-0808">Transferase</keyword>
<keyword evidence="7" id="KW-0012">Acyltransferase</keyword>
<protein>
    <recommendedName>
        <fullName evidence="15">Diacylglycerol O-acyltransferase</fullName>
    </recommendedName>
</protein>
<proteinExistence type="inferred from homology"/>
<sequence>MEAHYEQGSSRAERPLSPPAQMFLHSNCYTLIYCAVTTANPIHIPHLKSHLSASAFASHPRFTTVPVPDPTTGCHHWPSTPTPIDPDRHVIAVPGPVASVNDYLARLASASRPLPDDKPLWEIHVLPEPHRNCAVFVIHHALADGACVMALLESFCSSPVNAPRVCGKPERCRRRRRTVGEVAKMVWFTAVFMLRIYAKLLWDKDVKISGRHGRGGVELGRRKLAIGTASFSLEDMKIAKNAISPAATINDVLTGIVSSGLSRYLHLHSRKAPSKGLKLTGLVAMNLRQEKQNPAVTDLKGWGNKVGLVLNRFYYKDPKDSKYDVLYHLKTAKSMMDRKKVSLEAHLFRKSTDLGMTLCPEVITFFANKLLCNSTFTISNIVGPANEISMVGNPITSIRVNATCSSPKPQAIIMHMVSYAGKAELQILADQQAIPNPQILANLFEEALRQMKLAAITVLK</sequence>
<keyword evidence="6" id="KW-0256">Endoplasmic reticulum</keyword>
<dbReference type="Proteomes" id="UP000594263">
    <property type="component" value="Unplaced"/>
</dbReference>
<evidence type="ECO:0000313" key="14">
    <source>
        <dbReference type="Proteomes" id="UP000594263"/>
    </source>
</evidence>
<dbReference type="GO" id="GO:0047196">
    <property type="term" value="F:long-chain-alcohol O-fatty-acyltransferase activity"/>
    <property type="evidence" value="ECO:0007669"/>
    <property type="project" value="UniProtKB-EC"/>
</dbReference>
<dbReference type="PANTHER" id="PTHR31650">
    <property type="entry name" value="O-ACYLTRANSFERASE (WSD1-LIKE) FAMILY PROTEIN"/>
    <property type="match status" value="1"/>
</dbReference>
<evidence type="ECO:0000256" key="1">
    <source>
        <dbReference type="ARBA" id="ARBA00004162"/>
    </source>
</evidence>
<evidence type="ECO:0000256" key="8">
    <source>
        <dbReference type="ARBA" id="ARBA00024360"/>
    </source>
</evidence>
<name>A0A7N0RGH6_KALFE</name>
<dbReference type="InterPro" id="IPR045034">
    <property type="entry name" value="O-acyltransferase_WSD1-like"/>
</dbReference>
<evidence type="ECO:0000256" key="2">
    <source>
        <dbReference type="ARBA" id="ARBA00004586"/>
    </source>
</evidence>
<dbReference type="GO" id="GO:0004144">
    <property type="term" value="F:diacylglycerol O-acyltransferase activity"/>
    <property type="evidence" value="ECO:0007669"/>
    <property type="project" value="UniProtKB-EC"/>
</dbReference>
<evidence type="ECO:0000256" key="10">
    <source>
        <dbReference type="ARBA" id="ARBA00048109"/>
    </source>
</evidence>
<evidence type="ECO:0000313" key="13">
    <source>
        <dbReference type="EnsemblPlants" id="Kaladp0010s0212.1.v1.1"/>
    </source>
</evidence>
<dbReference type="InterPro" id="IPR023213">
    <property type="entry name" value="CAT-like_dom_sf"/>
</dbReference>
<evidence type="ECO:0000256" key="5">
    <source>
        <dbReference type="ARBA" id="ARBA00022679"/>
    </source>
</evidence>
<dbReference type="Pfam" id="PF06974">
    <property type="entry name" value="WS_DGAT_C"/>
    <property type="match status" value="1"/>
</dbReference>
<comment type="catalytic activity">
    <reaction evidence="10">
        <text>an acyl-CoA + a 1,2-diacyl-sn-glycerol = a triacyl-sn-glycerol + CoA</text>
        <dbReference type="Rhea" id="RHEA:10868"/>
        <dbReference type="ChEBI" id="CHEBI:17815"/>
        <dbReference type="ChEBI" id="CHEBI:57287"/>
        <dbReference type="ChEBI" id="CHEBI:58342"/>
        <dbReference type="ChEBI" id="CHEBI:64615"/>
        <dbReference type="EC" id="2.3.1.20"/>
    </reaction>
</comment>
<feature type="domain" description="O-acyltransferase WSD1-like N-terminal" evidence="11">
    <location>
        <begin position="58"/>
        <end position="176"/>
    </location>
</feature>
<comment type="pathway">
    <text evidence="4">Lipid metabolism.</text>
</comment>
<reference evidence="13" key="1">
    <citation type="submission" date="2021-01" db="UniProtKB">
        <authorList>
            <consortium name="EnsemblPlants"/>
        </authorList>
    </citation>
    <scope>IDENTIFICATION</scope>
</reference>
<keyword evidence="14" id="KW-1185">Reference proteome</keyword>
<dbReference type="Gene3D" id="3.30.559.10">
    <property type="entry name" value="Chloramphenicol acetyltransferase-like domain"/>
    <property type="match status" value="1"/>
</dbReference>
<dbReference type="GO" id="GO:0019432">
    <property type="term" value="P:triglyceride biosynthetic process"/>
    <property type="evidence" value="ECO:0007669"/>
    <property type="project" value="UniProtKB-UniPathway"/>
</dbReference>
<evidence type="ECO:0008006" key="15">
    <source>
        <dbReference type="Google" id="ProtNLM"/>
    </source>
</evidence>
<evidence type="ECO:0000256" key="4">
    <source>
        <dbReference type="ARBA" id="ARBA00005189"/>
    </source>
</evidence>
<evidence type="ECO:0000256" key="9">
    <source>
        <dbReference type="ARBA" id="ARBA00047604"/>
    </source>
</evidence>
<dbReference type="GO" id="GO:0005789">
    <property type="term" value="C:endoplasmic reticulum membrane"/>
    <property type="evidence" value="ECO:0007669"/>
    <property type="project" value="UniProtKB-SubCell"/>
</dbReference>
<dbReference type="GO" id="GO:0005886">
    <property type="term" value="C:plasma membrane"/>
    <property type="evidence" value="ECO:0007669"/>
    <property type="project" value="UniProtKB-SubCell"/>
</dbReference>
<evidence type="ECO:0000259" key="11">
    <source>
        <dbReference type="Pfam" id="PF03007"/>
    </source>
</evidence>
<evidence type="ECO:0000259" key="12">
    <source>
        <dbReference type="Pfam" id="PF06974"/>
    </source>
</evidence>
<dbReference type="InterPro" id="IPR009721">
    <property type="entry name" value="O-acyltransferase_WSD1_C"/>
</dbReference>
<comment type="similarity">
    <text evidence="8">In the N-terminal section; belongs to the long-chain O-acyltransferase family.</text>
</comment>
<dbReference type="UniPathway" id="UPA00282"/>
<dbReference type="SUPFAM" id="SSF52777">
    <property type="entry name" value="CoA-dependent acyltransferases"/>
    <property type="match status" value="1"/>
</dbReference>
<evidence type="ECO:0000256" key="6">
    <source>
        <dbReference type="ARBA" id="ARBA00022824"/>
    </source>
</evidence>
<dbReference type="PANTHER" id="PTHR31650:SF41">
    <property type="entry name" value="O-ACYLTRANSFERASE WSD1-LIKE ISOFORM X1"/>
    <property type="match status" value="1"/>
</dbReference>
<comment type="catalytic activity">
    <reaction evidence="9">
        <text>a long chain fatty alcohol + a fatty acyl-CoA = a long-chain alcohol wax ester + CoA</text>
        <dbReference type="Rhea" id="RHEA:38443"/>
        <dbReference type="ChEBI" id="CHEBI:17135"/>
        <dbReference type="ChEBI" id="CHEBI:57287"/>
        <dbReference type="ChEBI" id="CHEBI:77636"/>
        <dbReference type="ChEBI" id="CHEBI:235323"/>
        <dbReference type="EC" id="2.3.1.75"/>
    </reaction>
</comment>
<organism evidence="13 14">
    <name type="scientific">Kalanchoe fedtschenkoi</name>
    <name type="common">Lavender scallops</name>
    <name type="synonym">South American air plant</name>
    <dbReference type="NCBI Taxonomy" id="63787"/>
    <lineage>
        <taxon>Eukaryota</taxon>
        <taxon>Viridiplantae</taxon>
        <taxon>Streptophyta</taxon>
        <taxon>Embryophyta</taxon>
        <taxon>Tracheophyta</taxon>
        <taxon>Spermatophyta</taxon>
        <taxon>Magnoliopsida</taxon>
        <taxon>eudicotyledons</taxon>
        <taxon>Gunneridae</taxon>
        <taxon>Pentapetalae</taxon>
        <taxon>Saxifragales</taxon>
        <taxon>Crassulaceae</taxon>
        <taxon>Kalanchoe</taxon>
    </lineage>
</organism>
<accession>A0A7N0RGH6</accession>
<dbReference type="EnsemblPlants" id="Kaladp0010s0212.1.v1.1">
    <property type="protein sequence ID" value="Kaladp0010s0212.1.v1.1"/>
    <property type="gene ID" value="Kaladp0010s0212.v1.1"/>
</dbReference>
<feature type="domain" description="O-acyltransferase WSD1 C-terminal" evidence="12">
    <location>
        <begin position="302"/>
        <end position="452"/>
    </location>
</feature>
<evidence type="ECO:0000256" key="7">
    <source>
        <dbReference type="ARBA" id="ARBA00023315"/>
    </source>
</evidence>
<dbReference type="Gramene" id="Kaladp0010s0212.1.v1.1">
    <property type="protein sequence ID" value="Kaladp0010s0212.1.v1.1"/>
    <property type="gene ID" value="Kaladp0010s0212.v1.1"/>
</dbReference>
<dbReference type="Pfam" id="PF03007">
    <property type="entry name" value="WS_DGAT_cat"/>
    <property type="match status" value="1"/>
</dbReference>